<dbReference type="Proteomes" id="UP001303046">
    <property type="component" value="Unassembled WGS sequence"/>
</dbReference>
<protein>
    <submittedName>
        <fullName evidence="1">Uncharacterized protein</fullName>
    </submittedName>
</protein>
<reference evidence="1 2" key="1">
    <citation type="submission" date="2023-08" db="EMBL/GenBank/DDBJ databases">
        <title>A Necator americanus chromosomal reference genome.</title>
        <authorList>
            <person name="Ilik V."/>
            <person name="Petrzelkova K.J."/>
            <person name="Pardy F."/>
            <person name="Fuh T."/>
            <person name="Niatou-Singa F.S."/>
            <person name="Gouil Q."/>
            <person name="Baker L."/>
            <person name="Ritchie M.E."/>
            <person name="Jex A.R."/>
            <person name="Gazzola D."/>
            <person name="Li H."/>
            <person name="Toshio Fujiwara R."/>
            <person name="Zhan B."/>
            <person name="Aroian R.V."/>
            <person name="Pafco B."/>
            <person name="Schwarz E.M."/>
        </authorList>
    </citation>
    <scope>NUCLEOTIDE SEQUENCE [LARGE SCALE GENOMIC DNA]</scope>
    <source>
        <strain evidence="1 2">Aroian</strain>
        <tissue evidence="1">Whole animal</tissue>
    </source>
</reference>
<dbReference type="EMBL" id="JAVFWL010000006">
    <property type="protein sequence ID" value="KAK6759526.1"/>
    <property type="molecule type" value="Genomic_DNA"/>
</dbReference>
<organism evidence="1 2">
    <name type="scientific">Necator americanus</name>
    <name type="common">Human hookworm</name>
    <dbReference type="NCBI Taxonomy" id="51031"/>
    <lineage>
        <taxon>Eukaryota</taxon>
        <taxon>Metazoa</taxon>
        <taxon>Ecdysozoa</taxon>
        <taxon>Nematoda</taxon>
        <taxon>Chromadorea</taxon>
        <taxon>Rhabditida</taxon>
        <taxon>Rhabditina</taxon>
        <taxon>Rhabditomorpha</taxon>
        <taxon>Strongyloidea</taxon>
        <taxon>Ancylostomatidae</taxon>
        <taxon>Bunostominae</taxon>
        <taxon>Necator</taxon>
    </lineage>
</organism>
<proteinExistence type="predicted"/>
<sequence length="96" mass="10798">MVKIVIAKVRCGGPVPVQTASEVMEREEGNEEKNEAPASVERVIDLGLRIDYGPFQLLSRTNRSGMLSSQNLDGYYENINVKDLQSRMHQVSTWNC</sequence>
<evidence type="ECO:0000313" key="1">
    <source>
        <dbReference type="EMBL" id="KAK6759526.1"/>
    </source>
</evidence>
<evidence type="ECO:0000313" key="2">
    <source>
        <dbReference type="Proteomes" id="UP001303046"/>
    </source>
</evidence>
<name>A0ABR1EC07_NECAM</name>
<comment type="caution">
    <text evidence="1">The sequence shown here is derived from an EMBL/GenBank/DDBJ whole genome shotgun (WGS) entry which is preliminary data.</text>
</comment>
<gene>
    <name evidence="1" type="primary">Necator_chrX.g21395</name>
    <name evidence="1" type="ORF">RB195_021234</name>
</gene>
<accession>A0ABR1EC07</accession>
<keyword evidence="2" id="KW-1185">Reference proteome</keyword>